<sequence>MMPLLLFTLGRFFIDTSSVVIPYGAIALQLLQVVIPVIAGLLLSHFRPKWAAIIRRLTCPLALVFLLVILCFATYVNLPIYRMIGQYPILIPLGCGLPWCGFLFSGLLAWLCCQDWPRILTISIEAGIQNILIAMLVLNYTMPQPDGDLGSIMPIMVAIFTPIPLYLALLVKSVRERRLPCCRKKQIDEAGDGQKPGRLVAVNQPEPEVTPPHGRTPLGRPTCTC</sequence>
<accession>A0A448X5H1</accession>
<feature type="region of interest" description="Disordered" evidence="7">
    <location>
        <begin position="204"/>
        <end position="225"/>
    </location>
</feature>
<evidence type="ECO:0000256" key="5">
    <source>
        <dbReference type="ARBA" id="ARBA00022989"/>
    </source>
</evidence>
<feature type="transmembrane region" description="Helical" evidence="8">
    <location>
        <begin position="119"/>
        <end position="140"/>
    </location>
</feature>
<comment type="caution">
    <text evidence="9">The sequence shown here is derived from an EMBL/GenBank/DDBJ whole genome shotgun (WGS) entry which is preliminary data.</text>
</comment>
<feature type="transmembrane region" description="Helical" evidence="8">
    <location>
        <begin position="152"/>
        <end position="171"/>
    </location>
</feature>
<dbReference type="GO" id="GO:0016020">
    <property type="term" value="C:membrane"/>
    <property type="evidence" value="ECO:0007669"/>
    <property type="project" value="UniProtKB-SubCell"/>
</dbReference>
<keyword evidence="3 8" id="KW-0812">Transmembrane</keyword>
<dbReference type="InterPro" id="IPR038770">
    <property type="entry name" value="Na+/solute_symporter_sf"/>
</dbReference>
<dbReference type="Gene3D" id="1.20.1530.20">
    <property type="match status" value="1"/>
</dbReference>
<dbReference type="Proteomes" id="UP000784294">
    <property type="component" value="Unassembled WGS sequence"/>
</dbReference>
<dbReference type="InterPro" id="IPR004710">
    <property type="entry name" value="Bilac:Na_transpt"/>
</dbReference>
<evidence type="ECO:0000256" key="7">
    <source>
        <dbReference type="SAM" id="MobiDB-lite"/>
    </source>
</evidence>
<feature type="transmembrane region" description="Helical" evidence="8">
    <location>
        <begin position="28"/>
        <end position="46"/>
    </location>
</feature>
<feature type="transmembrane region" description="Helical" evidence="8">
    <location>
        <begin position="89"/>
        <end position="112"/>
    </location>
</feature>
<dbReference type="InterPro" id="IPR002657">
    <property type="entry name" value="BilAc:Na_symport/Acr3"/>
</dbReference>
<protein>
    <submittedName>
        <fullName evidence="9">Uncharacterized protein</fullName>
    </submittedName>
</protein>
<comment type="similarity">
    <text evidence="2">Belongs to the bile acid:sodium symporter (BASS) (TC 2.A.28) family.</text>
</comment>
<proteinExistence type="inferred from homology"/>
<keyword evidence="4" id="KW-0813">Transport</keyword>
<dbReference type="EMBL" id="CAAALY010096131">
    <property type="protein sequence ID" value="VEL28580.1"/>
    <property type="molecule type" value="Genomic_DNA"/>
</dbReference>
<evidence type="ECO:0000256" key="3">
    <source>
        <dbReference type="ARBA" id="ARBA00022692"/>
    </source>
</evidence>
<evidence type="ECO:0000313" key="9">
    <source>
        <dbReference type="EMBL" id="VEL28580.1"/>
    </source>
</evidence>
<keyword evidence="6 8" id="KW-0472">Membrane</keyword>
<evidence type="ECO:0000256" key="8">
    <source>
        <dbReference type="SAM" id="Phobius"/>
    </source>
</evidence>
<name>A0A448X5H1_9PLAT</name>
<dbReference type="Pfam" id="PF01758">
    <property type="entry name" value="SBF"/>
    <property type="match status" value="1"/>
</dbReference>
<evidence type="ECO:0000256" key="1">
    <source>
        <dbReference type="ARBA" id="ARBA00004141"/>
    </source>
</evidence>
<reference evidence="9" key="1">
    <citation type="submission" date="2018-11" db="EMBL/GenBank/DDBJ databases">
        <authorList>
            <consortium name="Pathogen Informatics"/>
        </authorList>
    </citation>
    <scope>NUCLEOTIDE SEQUENCE</scope>
</reference>
<dbReference type="GO" id="GO:0015293">
    <property type="term" value="F:symporter activity"/>
    <property type="evidence" value="ECO:0007669"/>
    <property type="project" value="UniProtKB-KW"/>
</dbReference>
<dbReference type="AlphaFoldDB" id="A0A448X5H1"/>
<comment type="subcellular location">
    <subcellularLocation>
        <location evidence="1">Membrane</location>
        <topology evidence="1">Multi-pass membrane protein</topology>
    </subcellularLocation>
</comment>
<evidence type="ECO:0000256" key="6">
    <source>
        <dbReference type="ARBA" id="ARBA00023136"/>
    </source>
</evidence>
<evidence type="ECO:0000256" key="2">
    <source>
        <dbReference type="ARBA" id="ARBA00006528"/>
    </source>
</evidence>
<dbReference type="PANTHER" id="PTHR10361:SF28">
    <property type="entry name" value="P3 PROTEIN-RELATED"/>
    <property type="match status" value="1"/>
</dbReference>
<feature type="transmembrane region" description="Helical" evidence="8">
    <location>
        <begin position="58"/>
        <end position="77"/>
    </location>
</feature>
<evidence type="ECO:0000313" key="10">
    <source>
        <dbReference type="Proteomes" id="UP000784294"/>
    </source>
</evidence>
<evidence type="ECO:0000256" key="4">
    <source>
        <dbReference type="ARBA" id="ARBA00022847"/>
    </source>
</evidence>
<keyword evidence="4" id="KW-0769">Symport</keyword>
<gene>
    <name evidence="9" type="ORF">PXEA_LOCUS22020</name>
</gene>
<organism evidence="9 10">
    <name type="scientific">Protopolystoma xenopodis</name>
    <dbReference type="NCBI Taxonomy" id="117903"/>
    <lineage>
        <taxon>Eukaryota</taxon>
        <taxon>Metazoa</taxon>
        <taxon>Spiralia</taxon>
        <taxon>Lophotrochozoa</taxon>
        <taxon>Platyhelminthes</taxon>
        <taxon>Monogenea</taxon>
        <taxon>Polyopisthocotylea</taxon>
        <taxon>Polystomatidea</taxon>
        <taxon>Polystomatidae</taxon>
        <taxon>Protopolystoma</taxon>
    </lineage>
</organism>
<keyword evidence="10" id="KW-1185">Reference proteome</keyword>
<dbReference type="OrthoDB" id="203097at2759"/>
<dbReference type="PANTHER" id="PTHR10361">
    <property type="entry name" value="SODIUM-BILE ACID COTRANSPORTER"/>
    <property type="match status" value="1"/>
</dbReference>
<keyword evidence="5 8" id="KW-1133">Transmembrane helix</keyword>